<dbReference type="Proteomes" id="UP001234880">
    <property type="component" value="Unassembled WGS sequence"/>
</dbReference>
<evidence type="ECO:0000313" key="1">
    <source>
        <dbReference type="EMBL" id="MDP9611572.1"/>
    </source>
</evidence>
<gene>
    <name evidence="1" type="ORF">JOF35_003849</name>
</gene>
<evidence type="ECO:0000313" key="2">
    <source>
        <dbReference type="Proteomes" id="UP001234880"/>
    </source>
</evidence>
<comment type="caution">
    <text evidence="1">The sequence shown here is derived from an EMBL/GenBank/DDBJ whole genome shotgun (WGS) entry which is preliminary data.</text>
</comment>
<dbReference type="EMBL" id="JAURUE010000001">
    <property type="protein sequence ID" value="MDP9611572.1"/>
    <property type="molecule type" value="Genomic_DNA"/>
</dbReference>
<organism evidence="1 2">
    <name type="scientific">Streptomyces demainii</name>
    <dbReference type="NCBI Taxonomy" id="588122"/>
    <lineage>
        <taxon>Bacteria</taxon>
        <taxon>Bacillati</taxon>
        <taxon>Actinomycetota</taxon>
        <taxon>Actinomycetes</taxon>
        <taxon>Kitasatosporales</taxon>
        <taxon>Streptomycetaceae</taxon>
        <taxon>Streptomyces</taxon>
    </lineage>
</organism>
<sequence length="234" mass="26171">MEAGRWAEATPEGYVFDSDGWIISAQHRLKAQANANITLRMRVFPGEPRDIAPFLDQGFRRTAAHLLRVPYATQMGAGARHLAALSDGDRWGMPRYSKVTIPEVVETYHRWPELSWYGSDVWAIQHSVGIPAGPHMAVLAQVARTDHRDKIPEWIEGVRTGYNLGRGDARARLRDRFRNGLQTAGKVNRRDQTYALIVKAWNAYASGTPLTVLKQMASEPLPTVHGFDFKPAAA</sequence>
<protein>
    <submittedName>
        <fullName evidence="1">Uncharacterized protein</fullName>
    </submittedName>
</protein>
<name>A0ABT9KVQ4_9ACTN</name>
<keyword evidence="2" id="KW-1185">Reference proteome</keyword>
<reference evidence="1 2" key="1">
    <citation type="submission" date="2023-07" db="EMBL/GenBank/DDBJ databases">
        <title>Sequencing the genomes of 1000 actinobacteria strains.</title>
        <authorList>
            <person name="Klenk H.-P."/>
        </authorList>
    </citation>
    <scope>NUCLEOTIDE SEQUENCE [LARGE SCALE GENOMIC DNA]</scope>
    <source>
        <strain evidence="1 2">DSM 41600</strain>
    </source>
</reference>
<accession>A0ABT9KVQ4</accession>
<proteinExistence type="predicted"/>